<accession>A0AA36BKX8</accession>
<feature type="region of interest" description="Disordered" evidence="1">
    <location>
        <begin position="1"/>
        <end position="22"/>
    </location>
</feature>
<evidence type="ECO:0000313" key="2">
    <source>
        <dbReference type="EMBL" id="CAI9735642.1"/>
    </source>
</evidence>
<keyword evidence="3" id="KW-1185">Reference proteome</keyword>
<evidence type="ECO:0000313" key="3">
    <source>
        <dbReference type="Proteomes" id="UP001162480"/>
    </source>
</evidence>
<proteinExistence type="predicted"/>
<name>A0AA36BKX8_OCTVU</name>
<feature type="compositionally biased region" description="Basic and acidic residues" evidence="1">
    <location>
        <begin position="1"/>
        <end position="15"/>
    </location>
</feature>
<protein>
    <submittedName>
        <fullName evidence="2">Uncharacterized protein</fullName>
    </submittedName>
</protein>
<reference evidence="2" key="1">
    <citation type="submission" date="2023-08" db="EMBL/GenBank/DDBJ databases">
        <authorList>
            <person name="Alioto T."/>
            <person name="Alioto T."/>
            <person name="Gomez Garrido J."/>
        </authorList>
    </citation>
    <scope>NUCLEOTIDE SEQUENCE</scope>
</reference>
<organism evidence="2 3">
    <name type="scientific">Octopus vulgaris</name>
    <name type="common">Common octopus</name>
    <dbReference type="NCBI Taxonomy" id="6645"/>
    <lineage>
        <taxon>Eukaryota</taxon>
        <taxon>Metazoa</taxon>
        <taxon>Spiralia</taxon>
        <taxon>Lophotrochozoa</taxon>
        <taxon>Mollusca</taxon>
        <taxon>Cephalopoda</taxon>
        <taxon>Coleoidea</taxon>
        <taxon>Octopodiformes</taxon>
        <taxon>Octopoda</taxon>
        <taxon>Incirrata</taxon>
        <taxon>Octopodidae</taxon>
        <taxon>Octopus</taxon>
    </lineage>
</organism>
<evidence type="ECO:0000256" key="1">
    <source>
        <dbReference type="SAM" id="MobiDB-lite"/>
    </source>
</evidence>
<dbReference type="AlphaFoldDB" id="A0AA36BKX8"/>
<dbReference type="EMBL" id="OX597830">
    <property type="protein sequence ID" value="CAI9735642.1"/>
    <property type="molecule type" value="Genomic_DNA"/>
</dbReference>
<dbReference type="Proteomes" id="UP001162480">
    <property type="component" value="Chromosome 17"/>
</dbReference>
<gene>
    <name evidence="2" type="ORF">OCTVUL_1B007877</name>
</gene>
<sequence length="67" mass="7581">MRTDSGDQKDRETKVSAKQQKIHTEAARSQLLSLSSFSHSYDIRDDAGLTGSNVSDWNKFLRNFAAY</sequence>